<dbReference type="EMBL" id="BAAAZN010000002">
    <property type="protein sequence ID" value="GAA3533275.1"/>
    <property type="molecule type" value="Genomic_DNA"/>
</dbReference>
<comment type="caution">
    <text evidence="1">The sequence shown here is derived from an EMBL/GenBank/DDBJ whole genome shotgun (WGS) entry which is preliminary data.</text>
</comment>
<gene>
    <name evidence="1" type="ORF">GCM10022222_15810</name>
</gene>
<dbReference type="Proteomes" id="UP001500689">
    <property type="component" value="Unassembled WGS sequence"/>
</dbReference>
<sequence>MNTRIQLDPTSVAVPCERCGRSTLHVARLVREDGTPVSHTMVCTTCTPHQHQSAVPNRRIATG</sequence>
<proteinExistence type="predicted"/>
<keyword evidence="2" id="KW-1185">Reference proteome</keyword>
<evidence type="ECO:0008006" key="3">
    <source>
        <dbReference type="Google" id="ProtNLM"/>
    </source>
</evidence>
<organism evidence="1 2">
    <name type="scientific">Amycolatopsis ultiminotia</name>
    <dbReference type="NCBI Taxonomy" id="543629"/>
    <lineage>
        <taxon>Bacteria</taxon>
        <taxon>Bacillati</taxon>
        <taxon>Actinomycetota</taxon>
        <taxon>Actinomycetes</taxon>
        <taxon>Pseudonocardiales</taxon>
        <taxon>Pseudonocardiaceae</taxon>
        <taxon>Amycolatopsis</taxon>
    </lineage>
</organism>
<evidence type="ECO:0000313" key="2">
    <source>
        <dbReference type="Proteomes" id="UP001500689"/>
    </source>
</evidence>
<name>A0ABP6VGR4_9PSEU</name>
<protein>
    <recommendedName>
        <fullName evidence="3">Small CPxCG-related zinc finger protein</fullName>
    </recommendedName>
</protein>
<evidence type="ECO:0000313" key="1">
    <source>
        <dbReference type="EMBL" id="GAA3533275.1"/>
    </source>
</evidence>
<reference evidence="2" key="1">
    <citation type="journal article" date="2019" name="Int. J. Syst. Evol. Microbiol.">
        <title>The Global Catalogue of Microorganisms (GCM) 10K type strain sequencing project: providing services to taxonomists for standard genome sequencing and annotation.</title>
        <authorList>
            <consortium name="The Broad Institute Genomics Platform"/>
            <consortium name="The Broad Institute Genome Sequencing Center for Infectious Disease"/>
            <person name="Wu L."/>
            <person name="Ma J."/>
        </authorList>
    </citation>
    <scope>NUCLEOTIDE SEQUENCE [LARGE SCALE GENOMIC DNA]</scope>
    <source>
        <strain evidence="2">JCM 16898</strain>
    </source>
</reference>
<dbReference type="RefSeq" id="WP_344856833.1">
    <property type="nucleotide sequence ID" value="NZ_BAAAZN010000002.1"/>
</dbReference>
<accession>A0ABP6VGR4</accession>